<evidence type="ECO:0000256" key="1">
    <source>
        <dbReference type="SAM" id="Phobius"/>
    </source>
</evidence>
<feature type="transmembrane region" description="Helical" evidence="1">
    <location>
        <begin position="93"/>
        <end position="112"/>
    </location>
</feature>
<dbReference type="AlphaFoldDB" id="A0A7J7VBD7"/>
<keyword evidence="3" id="KW-1185">Reference proteome</keyword>
<keyword evidence="1" id="KW-0472">Membrane</keyword>
<comment type="caution">
    <text evidence="2">The sequence shown here is derived from an EMBL/GenBank/DDBJ whole genome shotgun (WGS) entry which is preliminary data.</text>
</comment>
<protein>
    <submittedName>
        <fullName evidence="2">Uncharacterized protein</fullName>
    </submittedName>
</protein>
<accession>A0A7J7VBD7</accession>
<reference evidence="2 3" key="1">
    <citation type="journal article" date="2020" name="Nature">
        <title>Six reference-quality genomes reveal evolution of bat adaptations.</title>
        <authorList>
            <person name="Jebb D."/>
            <person name="Huang Z."/>
            <person name="Pippel M."/>
            <person name="Hughes G.M."/>
            <person name="Lavrichenko K."/>
            <person name="Devanna P."/>
            <person name="Winkler S."/>
            <person name="Jermiin L.S."/>
            <person name="Skirmuntt E.C."/>
            <person name="Katzourakis A."/>
            <person name="Burkitt-Gray L."/>
            <person name="Ray D.A."/>
            <person name="Sullivan K.A.M."/>
            <person name="Roscito J.G."/>
            <person name="Kirilenko B.M."/>
            <person name="Davalos L.M."/>
            <person name="Corthals A.P."/>
            <person name="Power M.L."/>
            <person name="Jones G."/>
            <person name="Ransome R.D."/>
            <person name="Dechmann D.K.N."/>
            <person name="Locatelli A.G."/>
            <person name="Puechmaille S.J."/>
            <person name="Fedrigo O."/>
            <person name="Jarvis E.D."/>
            <person name="Hiller M."/>
            <person name="Vernes S.C."/>
            <person name="Myers E.W."/>
            <person name="Teeling E.C."/>
        </authorList>
    </citation>
    <scope>NUCLEOTIDE SEQUENCE [LARGE SCALE GENOMIC DNA]</scope>
    <source>
        <strain evidence="2">MPipKuh1</strain>
        <tissue evidence="2">Flight muscle</tissue>
    </source>
</reference>
<dbReference type="EMBL" id="JACAGB010000015">
    <property type="protein sequence ID" value="KAF6322473.1"/>
    <property type="molecule type" value="Genomic_DNA"/>
</dbReference>
<feature type="transmembrane region" description="Helical" evidence="1">
    <location>
        <begin position="57"/>
        <end position="81"/>
    </location>
</feature>
<sequence>MEMKPAHGLTAPKLQSVLERGSVCSELVLSPLHHALGNGIHIVLSSAVFHLRCQKHFFWVSIVFMIIFLNDYMIFLPMLMYPNVNQALKHRMLIYNFFFLMLGIEWSIVRLLHSPFPHCPLKEAIRPTQMEPCEGLQLFGEHVALDQ</sequence>
<keyword evidence="1" id="KW-1133">Transmembrane helix</keyword>
<gene>
    <name evidence="2" type="ORF">mPipKuh1_008474</name>
</gene>
<keyword evidence="1" id="KW-0812">Transmembrane</keyword>
<dbReference type="Proteomes" id="UP000558488">
    <property type="component" value="Unassembled WGS sequence"/>
</dbReference>
<evidence type="ECO:0000313" key="2">
    <source>
        <dbReference type="EMBL" id="KAF6322473.1"/>
    </source>
</evidence>
<evidence type="ECO:0000313" key="3">
    <source>
        <dbReference type="Proteomes" id="UP000558488"/>
    </source>
</evidence>
<name>A0A7J7VBD7_PIPKU</name>
<proteinExistence type="predicted"/>
<organism evidence="2 3">
    <name type="scientific">Pipistrellus kuhlii</name>
    <name type="common">Kuhl's pipistrelle</name>
    <dbReference type="NCBI Taxonomy" id="59472"/>
    <lineage>
        <taxon>Eukaryota</taxon>
        <taxon>Metazoa</taxon>
        <taxon>Chordata</taxon>
        <taxon>Craniata</taxon>
        <taxon>Vertebrata</taxon>
        <taxon>Euteleostomi</taxon>
        <taxon>Mammalia</taxon>
        <taxon>Eutheria</taxon>
        <taxon>Laurasiatheria</taxon>
        <taxon>Chiroptera</taxon>
        <taxon>Yangochiroptera</taxon>
        <taxon>Vespertilionidae</taxon>
        <taxon>Pipistrellus</taxon>
    </lineage>
</organism>